<comment type="caution">
    <text evidence="2">The sequence shown here is derived from an EMBL/GenBank/DDBJ whole genome shotgun (WGS) entry which is preliminary data.</text>
</comment>
<dbReference type="PANTHER" id="PTHR39515">
    <property type="entry name" value="CONSERVED PROTEIN"/>
    <property type="match status" value="1"/>
</dbReference>
<dbReference type="EMBL" id="JBHSQJ010000097">
    <property type="protein sequence ID" value="MFC5909970.1"/>
    <property type="molecule type" value="Genomic_DNA"/>
</dbReference>
<name>A0ABW1G7R9_9ACTN</name>
<dbReference type="PANTHER" id="PTHR39515:SF2">
    <property type="entry name" value="HTH-TYPE TRANSCRIPTIONAL REGULATOR RV0880"/>
    <property type="match status" value="1"/>
</dbReference>
<dbReference type="PROSITE" id="PS50995">
    <property type="entry name" value="HTH_MARR_2"/>
    <property type="match status" value="1"/>
</dbReference>
<gene>
    <name evidence="2" type="ORF">ACFP3V_22475</name>
</gene>
<evidence type="ECO:0000259" key="1">
    <source>
        <dbReference type="PROSITE" id="PS50995"/>
    </source>
</evidence>
<keyword evidence="3" id="KW-1185">Reference proteome</keyword>
<dbReference type="RefSeq" id="WP_380586299.1">
    <property type="nucleotide sequence ID" value="NZ_JBHSQJ010000097.1"/>
</dbReference>
<feature type="domain" description="HTH marR-type" evidence="1">
    <location>
        <begin position="13"/>
        <end position="141"/>
    </location>
</feature>
<protein>
    <submittedName>
        <fullName evidence="2">MarR family winged helix-turn-helix transcriptional regulator</fullName>
    </submittedName>
</protein>
<proteinExistence type="predicted"/>
<evidence type="ECO:0000313" key="2">
    <source>
        <dbReference type="EMBL" id="MFC5909970.1"/>
    </source>
</evidence>
<dbReference type="SMART" id="SM00347">
    <property type="entry name" value="HTH_MARR"/>
    <property type="match status" value="1"/>
</dbReference>
<dbReference type="Gene3D" id="1.10.10.10">
    <property type="entry name" value="Winged helix-like DNA-binding domain superfamily/Winged helix DNA-binding domain"/>
    <property type="match status" value="1"/>
</dbReference>
<dbReference type="Proteomes" id="UP001596174">
    <property type="component" value="Unassembled WGS sequence"/>
</dbReference>
<dbReference type="InterPro" id="IPR000835">
    <property type="entry name" value="HTH_MarR-typ"/>
</dbReference>
<dbReference type="InterPro" id="IPR036388">
    <property type="entry name" value="WH-like_DNA-bd_sf"/>
</dbReference>
<dbReference type="Pfam" id="PF01047">
    <property type="entry name" value="MarR"/>
    <property type="match status" value="1"/>
</dbReference>
<dbReference type="InterPro" id="IPR036390">
    <property type="entry name" value="WH_DNA-bd_sf"/>
</dbReference>
<dbReference type="SUPFAM" id="SSF46785">
    <property type="entry name" value="Winged helix' DNA-binding domain"/>
    <property type="match status" value="1"/>
</dbReference>
<evidence type="ECO:0000313" key="3">
    <source>
        <dbReference type="Proteomes" id="UP001596174"/>
    </source>
</evidence>
<organism evidence="2 3">
    <name type="scientific">Streptacidiphilus monticola</name>
    <dbReference type="NCBI Taxonomy" id="2161674"/>
    <lineage>
        <taxon>Bacteria</taxon>
        <taxon>Bacillati</taxon>
        <taxon>Actinomycetota</taxon>
        <taxon>Actinomycetes</taxon>
        <taxon>Kitasatosporales</taxon>
        <taxon>Streptomycetaceae</taxon>
        <taxon>Streptacidiphilus</taxon>
    </lineage>
</organism>
<accession>A0ABW1G7R9</accession>
<sequence>MNLSGGTPDSEAASQVSAALVRLTRRLRRADSSSPLSASAATALGTLERSGPLRLTALARAEHISQPAMTQLVGRLQRAGLVERTPDPADRRVVRVGITEAGLVALADRRAEFAERLTELQRLLTPGHRAALAAAAPALLALSSLDLPETVTPSPGELL</sequence>
<reference evidence="3" key="1">
    <citation type="journal article" date="2019" name="Int. J. Syst. Evol. Microbiol.">
        <title>The Global Catalogue of Microorganisms (GCM) 10K type strain sequencing project: providing services to taxonomists for standard genome sequencing and annotation.</title>
        <authorList>
            <consortium name="The Broad Institute Genomics Platform"/>
            <consortium name="The Broad Institute Genome Sequencing Center for Infectious Disease"/>
            <person name="Wu L."/>
            <person name="Ma J."/>
        </authorList>
    </citation>
    <scope>NUCLEOTIDE SEQUENCE [LARGE SCALE GENOMIC DNA]</scope>
    <source>
        <strain evidence="3">JCM 4816</strain>
    </source>
</reference>
<dbReference type="InterPro" id="IPR052526">
    <property type="entry name" value="HTH-type_Bedaq_tolerance"/>
</dbReference>